<dbReference type="InterPro" id="IPR041657">
    <property type="entry name" value="HTH_17"/>
</dbReference>
<gene>
    <name evidence="2" type="ordered locus">RAM_31520</name>
</gene>
<dbReference type="SUPFAM" id="SSF46955">
    <property type="entry name" value="Putative DNA-binding domain"/>
    <property type="match status" value="1"/>
</dbReference>
<name>A0A9R0P234_AMYMS</name>
<evidence type="ECO:0000259" key="1">
    <source>
        <dbReference type="Pfam" id="PF12728"/>
    </source>
</evidence>
<dbReference type="Proteomes" id="UP000006138">
    <property type="component" value="Chromosome"/>
</dbReference>
<evidence type="ECO:0000313" key="3">
    <source>
        <dbReference type="Proteomes" id="UP000006138"/>
    </source>
</evidence>
<evidence type="ECO:0000313" key="2">
    <source>
        <dbReference type="EMBL" id="AEK44779.1"/>
    </source>
</evidence>
<keyword evidence="3" id="KW-1185">Reference proteome</keyword>
<accession>A0A9R0P234</accession>
<dbReference type="Pfam" id="PF12728">
    <property type="entry name" value="HTH_17"/>
    <property type="match status" value="1"/>
</dbReference>
<dbReference type="GeneID" id="92873813"/>
<dbReference type="RefSeq" id="WP_014467408.1">
    <property type="nucleotide sequence ID" value="NC_017186.1"/>
</dbReference>
<protein>
    <submittedName>
        <fullName evidence="2">Prothage CP4-57 regulatory</fullName>
    </submittedName>
</protein>
<proteinExistence type="predicted"/>
<dbReference type="EMBL" id="CP002896">
    <property type="protein sequence ID" value="AEK44779.1"/>
    <property type="molecule type" value="Genomic_DNA"/>
</dbReference>
<reference evidence="2 3" key="1">
    <citation type="journal article" date="2011" name="J. Bacteriol.">
        <title>Whole genome sequence of the rifamycin B-producing strain Amycolatopsis mediterranei S699.</title>
        <authorList>
            <person name="Verma M."/>
            <person name="Kaur J."/>
            <person name="Kumar M."/>
            <person name="Kumari K."/>
            <person name="Saxena A."/>
            <person name="Anand S."/>
            <person name="Nigam A."/>
            <person name="Ravi V."/>
            <person name="Raghuvanshi S."/>
            <person name="Khurana P."/>
            <person name="Tyagi A.K."/>
            <person name="Khurana J.P."/>
            <person name="Lal R."/>
        </authorList>
    </citation>
    <scope>NUCLEOTIDE SEQUENCE [LARGE SCALE GENOMIC DNA]</scope>
    <source>
        <strain evidence="2 3">S699</strain>
    </source>
</reference>
<dbReference type="AlphaFoldDB" id="A0A9R0P234"/>
<sequence length="61" mass="7275">MSTKDEKLTIPQVCDELQIARSTFYDWRAKNRGPKCIRLPNRKVRVRRSDLNRWLESQEAA</sequence>
<feature type="domain" description="Helix-turn-helix" evidence="1">
    <location>
        <begin position="8"/>
        <end position="58"/>
    </location>
</feature>
<dbReference type="InterPro" id="IPR009061">
    <property type="entry name" value="DNA-bd_dom_put_sf"/>
</dbReference>
<dbReference type="KEGG" id="amn:RAM_31520"/>
<organism evidence="2 3">
    <name type="scientific">Amycolatopsis mediterranei (strain S699)</name>
    <name type="common">Nocardia mediterranei</name>
    <dbReference type="NCBI Taxonomy" id="713604"/>
    <lineage>
        <taxon>Bacteria</taxon>
        <taxon>Bacillati</taxon>
        <taxon>Actinomycetota</taxon>
        <taxon>Actinomycetes</taxon>
        <taxon>Pseudonocardiales</taxon>
        <taxon>Pseudonocardiaceae</taxon>
        <taxon>Amycolatopsis</taxon>
    </lineage>
</organism>